<protein>
    <recommendedName>
        <fullName evidence="1">Beta-ketoacyl synthase-like N-terminal domain-containing protein</fullName>
    </recommendedName>
</protein>
<dbReference type="EMBL" id="JTDY01000102">
    <property type="protein sequence ID" value="KOB78859.1"/>
    <property type="molecule type" value="Genomic_DNA"/>
</dbReference>
<evidence type="ECO:0000313" key="3">
    <source>
        <dbReference type="Proteomes" id="UP000037510"/>
    </source>
</evidence>
<keyword evidence="3" id="KW-1185">Reference proteome</keyword>
<dbReference type="AlphaFoldDB" id="A0A0L7LU05"/>
<evidence type="ECO:0000259" key="1">
    <source>
        <dbReference type="Pfam" id="PF00109"/>
    </source>
</evidence>
<dbReference type="InterPro" id="IPR050091">
    <property type="entry name" value="PKS_NRPS_Biosynth_Enz"/>
</dbReference>
<dbReference type="GO" id="GO:0006633">
    <property type="term" value="P:fatty acid biosynthetic process"/>
    <property type="evidence" value="ECO:0007669"/>
    <property type="project" value="TreeGrafter"/>
</dbReference>
<dbReference type="InterPro" id="IPR016039">
    <property type="entry name" value="Thiolase-like"/>
</dbReference>
<accession>A0A0L7LU05</accession>
<dbReference type="PANTHER" id="PTHR43775">
    <property type="entry name" value="FATTY ACID SYNTHASE"/>
    <property type="match status" value="1"/>
</dbReference>
<dbReference type="Gene3D" id="3.40.47.10">
    <property type="match status" value="1"/>
</dbReference>
<feature type="domain" description="Beta-ketoacyl synthase-like N-terminal" evidence="1">
    <location>
        <begin position="9"/>
        <end position="84"/>
    </location>
</feature>
<gene>
    <name evidence="2" type="ORF">OBRU01_01305</name>
</gene>
<dbReference type="SUPFAM" id="SSF53901">
    <property type="entry name" value="Thiolase-like"/>
    <property type="match status" value="1"/>
</dbReference>
<name>A0A0L7LU05_OPEBR</name>
<dbReference type="STRING" id="104452.A0A0L7LU05"/>
<proteinExistence type="predicted"/>
<organism evidence="2 3">
    <name type="scientific">Operophtera brumata</name>
    <name type="common">Winter moth</name>
    <name type="synonym">Phalaena brumata</name>
    <dbReference type="NCBI Taxonomy" id="104452"/>
    <lineage>
        <taxon>Eukaryota</taxon>
        <taxon>Metazoa</taxon>
        <taxon>Ecdysozoa</taxon>
        <taxon>Arthropoda</taxon>
        <taxon>Hexapoda</taxon>
        <taxon>Insecta</taxon>
        <taxon>Pterygota</taxon>
        <taxon>Neoptera</taxon>
        <taxon>Endopterygota</taxon>
        <taxon>Lepidoptera</taxon>
        <taxon>Glossata</taxon>
        <taxon>Ditrysia</taxon>
        <taxon>Geometroidea</taxon>
        <taxon>Geometridae</taxon>
        <taxon>Larentiinae</taxon>
        <taxon>Operophtera</taxon>
    </lineage>
</organism>
<evidence type="ECO:0000313" key="2">
    <source>
        <dbReference type="EMBL" id="KOB78859.1"/>
    </source>
</evidence>
<dbReference type="InterPro" id="IPR014030">
    <property type="entry name" value="Ketoacyl_synth_N"/>
</dbReference>
<sequence length="97" mass="11034">MRWSYNHPEAAQYAGNVPEVDRFDAQFFKVHYRLANNMDFMARKILELTYEAIYDAGFSPEHLSGKKVGVYIGSCFSETEKSSFYVTTSRTGFAIAG</sequence>
<dbReference type="GO" id="GO:0004312">
    <property type="term" value="F:fatty acid synthase activity"/>
    <property type="evidence" value="ECO:0007669"/>
    <property type="project" value="TreeGrafter"/>
</dbReference>
<dbReference type="Pfam" id="PF00109">
    <property type="entry name" value="ketoacyl-synt"/>
    <property type="match status" value="1"/>
</dbReference>
<comment type="caution">
    <text evidence="2">The sequence shown here is derived from an EMBL/GenBank/DDBJ whole genome shotgun (WGS) entry which is preliminary data.</text>
</comment>
<dbReference type="Proteomes" id="UP000037510">
    <property type="component" value="Unassembled WGS sequence"/>
</dbReference>
<dbReference type="PANTHER" id="PTHR43775:SF23">
    <property type="entry name" value="FATTY ACID SYNTHASE 3"/>
    <property type="match status" value="1"/>
</dbReference>
<reference evidence="2 3" key="1">
    <citation type="journal article" date="2015" name="Genome Biol. Evol.">
        <title>The genome of winter moth (Operophtera brumata) provides a genomic perspective on sexual dimorphism and phenology.</title>
        <authorList>
            <person name="Derks M.F."/>
            <person name="Smit S."/>
            <person name="Salis L."/>
            <person name="Schijlen E."/>
            <person name="Bossers A."/>
            <person name="Mateman C."/>
            <person name="Pijl A.S."/>
            <person name="de Ridder D."/>
            <person name="Groenen M.A."/>
            <person name="Visser M.E."/>
            <person name="Megens H.J."/>
        </authorList>
    </citation>
    <scope>NUCLEOTIDE SEQUENCE [LARGE SCALE GENOMIC DNA]</scope>
    <source>
        <strain evidence="2">WM2013NL</strain>
        <tissue evidence="2">Head and thorax</tissue>
    </source>
</reference>